<proteinExistence type="predicted"/>
<gene>
    <name evidence="1" type="ORF">BpHYR1_023441</name>
</gene>
<dbReference type="EMBL" id="REGN01007298">
    <property type="protein sequence ID" value="RNA06737.1"/>
    <property type="molecule type" value="Genomic_DNA"/>
</dbReference>
<comment type="caution">
    <text evidence="1">The sequence shown here is derived from an EMBL/GenBank/DDBJ whole genome shotgun (WGS) entry which is preliminary data.</text>
</comment>
<sequence>MVEFLFIFYDQLGVNFSNGKFGQTRHWVSESIEQTILIKIYLFKPKYFFSMKIILLSKLTPIKISFDIKNNKATNQVYFKINLIIFILENFTFLQKKYNLKTTCTFPFFNTSLNPIQLFLSSTLSFLQLFQNEKWRKEKLRKSRGTKCLQR</sequence>
<name>A0A3M7Q5P2_BRAPC</name>
<protein>
    <submittedName>
        <fullName evidence="1">Uncharacterized protein</fullName>
    </submittedName>
</protein>
<dbReference type="AlphaFoldDB" id="A0A3M7Q5P2"/>
<evidence type="ECO:0000313" key="2">
    <source>
        <dbReference type="Proteomes" id="UP000276133"/>
    </source>
</evidence>
<keyword evidence="2" id="KW-1185">Reference proteome</keyword>
<reference evidence="1 2" key="1">
    <citation type="journal article" date="2018" name="Sci. Rep.">
        <title>Genomic signatures of local adaptation to the degree of environmental predictability in rotifers.</title>
        <authorList>
            <person name="Franch-Gras L."/>
            <person name="Hahn C."/>
            <person name="Garcia-Roger E.M."/>
            <person name="Carmona M.J."/>
            <person name="Serra M."/>
            <person name="Gomez A."/>
        </authorList>
    </citation>
    <scope>NUCLEOTIDE SEQUENCE [LARGE SCALE GENOMIC DNA]</scope>
    <source>
        <strain evidence="1">HYR1</strain>
    </source>
</reference>
<organism evidence="1 2">
    <name type="scientific">Brachionus plicatilis</name>
    <name type="common">Marine rotifer</name>
    <name type="synonym">Brachionus muelleri</name>
    <dbReference type="NCBI Taxonomy" id="10195"/>
    <lineage>
        <taxon>Eukaryota</taxon>
        <taxon>Metazoa</taxon>
        <taxon>Spiralia</taxon>
        <taxon>Gnathifera</taxon>
        <taxon>Rotifera</taxon>
        <taxon>Eurotatoria</taxon>
        <taxon>Monogononta</taxon>
        <taxon>Pseudotrocha</taxon>
        <taxon>Ploima</taxon>
        <taxon>Brachionidae</taxon>
        <taxon>Brachionus</taxon>
    </lineage>
</organism>
<dbReference type="Proteomes" id="UP000276133">
    <property type="component" value="Unassembled WGS sequence"/>
</dbReference>
<accession>A0A3M7Q5P2</accession>
<evidence type="ECO:0000313" key="1">
    <source>
        <dbReference type="EMBL" id="RNA06737.1"/>
    </source>
</evidence>